<evidence type="ECO:0008006" key="3">
    <source>
        <dbReference type="Google" id="ProtNLM"/>
    </source>
</evidence>
<evidence type="ECO:0000313" key="1">
    <source>
        <dbReference type="EMBL" id="OKP08532.1"/>
    </source>
</evidence>
<comment type="caution">
    <text evidence="1">The sequence shown here is derived from an EMBL/GenBank/DDBJ whole genome shotgun (WGS) entry which is preliminary data.</text>
</comment>
<dbReference type="EMBL" id="MKGR01000003">
    <property type="protein sequence ID" value="OKP08532.1"/>
    <property type="molecule type" value="Genomic_DNA"/>
</dbReference>
<accession>A0A1Q5U7S4</accession>
<protein>
    <recommendedName>
        <fullName evidence="3">Inverse autotransporter beta-barrel domain-containing protein</fullName>
    </recommendedName>
</protein>
<organism evidence="1 2">
    <name type="scientific">Xenorhabdus thuongxuanensis</name>
    <dbReference type="NCBI Taxonomy" id="1873484"/>
    <lineage>
        <taxon>Bacteria</taxon>
        <taxon>Pseudomonadati</taxon>
        <taxon>Pseudomonadota</taxon>
        <taxon>Gammaproteobacteria</taxon>
        <taxon>Enterobacterales</taxon>
        <taxon>Morganellaceae</taxon>
        <taxon>Xenorhabdus</taxon>
    </lineage>
</organism>
<keyword evidence="2" id="KW-1185">Reference proteome</keyword>
<proteinExistence type="predicted"/>
<evidence type="ECO:0000313" key="2">
    <source>
        <dbReference type="Proteomes" id="UP000186277"/>
    </source>
</evidence>
<dbReference type="Proteomes" id="UP000186277">
    <property type="component" value="Unassembled WGS sequence"/>
</dbReference>
<name>A0A1Q5U7S4_9GAMM</name>
<dbReference type="AlphaFoldDB" id="A0A1Q5U7S4"/>
<dbReference type="OrthoDB" id="6460809at2"/>
<reference evidence="1 2" key="1">
    <citation type="submission" date="2016-09" db="EMBL/GenBank/DDBJ databases">
        <title>Xenorhabdus thuongxuanensis sp. nov. and Xenorhabdus eapokensis sp. nov., isolated from Steinernema species.</title>
        <authorList>
            <person name="Kaempfer P."/>
            <person name="Tobias N.J."/>
            <person name="Phan Ke L."/>
            <person name="Bode H.B."/>
            <person name="Glaeser S.P."/>
        </authorList>
    </citation>
    <scope>NUCLEOTIDE SEQUENCE [LARGE SCALE GENOMIC DNA]</scope>
    <source>
        <strain evidence="1 2">30TX1</strain>
    </source>
</reference>
<gene>
    <name evidence="1" type="ORF">Xentx_00742</name>
</gene>
<sequence>MSSKKITTSIKPGSDLVIGEEFILDIFLTSDTPISSDASVELTPYGGIGLRRHVPPIVLSDNNRKGTISVELRVDNNIVENNEITLDIQPNSAAIGFEKISVFYYAKTLDISSVQLAVGADYLDMPIGINDPPGGRYFVKVGTVRTAITNKDNTAKLSGTPVNILDTPDRSFDKVDFYQDDKHTKIPIRKIGSKRGFIINTDPHGKLNFYIYAKQESSVVLTLYSQIFGATGEISADKTLYILDSDQTDINSMDSLSAPIIVEINNNVLHNDGSSFGFSVNIPPYDNAEGSDTIFFFINGKMIDNPHRLLDPDHLGTPFITLPYSVFNENEEKVNFYYSVIKESADRLVSDSLEFTYTKYIPPADNVYEKCQVYSSLGVGKDNLVTENDVINYKTISHYKDNANHEGLFVKIIGTNDLNDKTKIPLGSEVILNLHIHSKLKKLDKPFESWTMPTTAGDDGVTNHVIIGIPQLYLAGHDAFDIHDQGKIYFSYTVDIDSTKVTSQIWKGQINTVPPDEIALIITGYQPIGDKYEILTIQINDKKTSEQIKNTSISYKIDPAVNMSNVSEIASNPDTIQSMNTNEYGQFKINLQGQNGGYGIITVTANDLVGSIKYTMGQY</sequence>
<dbReference type="RefSeq" id="WP_074018923.1">
    <property type="nucleotide sequence ID" value="NZ_CAWMWP010000054.1"/>
</dbReference>